<keyword evidence="9" id="KW-0274">FAD</keyword>
<comment type="cofactor">
    <cofactor evidence="1">
        <name>FAD</name>
        <dbReference type="ChEBI" id="CHEBI:57692"/>
    </cofactor>
</comment>
<keyword evidence="11" id="KW-0521">NADP</keyword>
<evidence type="ECO:0000256" key="13">
    <source>
        <dbReference type="ARBA" id="ARBA00023033"/>
    </source>
</evidence>
<dbReference type="Proteomes" id="UP000261540">
    <property type="component" value="Unplaced"/>
</dbReference>
<dbReference type="SMART" id="SM00033">
    <property type="entry name" value="CH"/>
    <property type="match status" value="1"/>
</dbReference>
<keyword evidence="10 18" id="KW-0862">Zinc</keyword>
<evidence type="ECO:0000256" key="7">
    <source>
        <dbReference type="ARBA" id="ARBA00022630"/>
    </source>
</evidence>
<sequence>MGETEEERCSRAAQLFEELLQASTCLDTLQAFGALCRHLQLDPLDHRNFYSRLKAGVTSWKARALWSKLDKRAAHKEYRKGNACAGTKCLVIGAGPCGLRTAIELALLGAKVVLIEKRDTFSRNNVLHLWPYTIHDLRGLGAKKFYGKFCAGAIDHISIRQLQLILLKVCLLIAVEVHVNVEFIGLREPPEHLDREGPGWRAEIRPAGHRVSDFSFDVLVGASGHKETLEGFRRKEFRGKLAIAITANFINRNTTAEAKVEEISGVAFIFNQKFFLDLKDEMGIDLENIVYYKDNTHYFVMTAKKQSLLDKGVILHDHMDTEMLLSGENVDQEALQSYAREAADYGTNYQLPSLDFATNHHGQPDVAMFDFTCMYASENAALVRQSGGRGLLVALVGDSLLEPFWPMGTGCARGFLAAFDTAWMVRGWAEERAPLELLAERESLYRLLPQTTPENITKNFEQYTIDPASRYPNLSTTCVRLHQVRLKNVDLLHQSPLLHSLRRSVKESQRESEIRTGQLLSWCQAQTRGYPHVDVSDLATSWTSGLALCALIHRFRPDLLTLNPRDSARNNQIAFDVAECEFGIPPLTTGAKMAANLKPDELSLVMYLSQLYDVLQSAPSSVSGKLGTDRLSPKQNSGFLGTAMVLYCLLSAVFHCQVTNLSIQRSSSGIKGADLQENKVRFMATQLEARLEENAPSSLVRRQASLRIAPPTPLRGSDTCYVCSRRVYAMERLGAESLFLHRDCFRCSVCNSALCLGSHVFSVEQGKFYCKTHFAQQKANSGQREKMSASWKVITLRMLRLTNRVFPGGSSTGSQHSPLPGTLRPLLRGPRGVLWRVRGVACAANRHLRARREDYAFLYELLSVGVPLLAMLADVLTQVYAESLPLQHSTT</sequence>
<evidence type="ECO:0000256" key="18">
    <source>
        <dbReference type="PROSITE-ProRule" id="PRU00125"/>
    </source>
</evidence>
<keyword evidence="12" id="KW-0560">Oxidoreductase</keyword>
<reference evidence="21" key="2">
    <citation type="submission" date="2025-09" db="UniProtKB">
        <authorList>
            <consortium name="Ensembl"/>
        </authorList>
    </citation>
    <scope>IDENTIFICATION</scope>
</reference>
<dbReference type="SMART" id="SM00132">
    <property type="entry name" value="LIM"/>
    <property type="match status" value="1"/>
</dbReference>
<dbReference type="GO" id="GO:0005737">
    <property type="term" value="C:cytoplasm"/>
    <property type="evidence" value="ECO:0007669"/>
    <property type="project" value="UniProtKB-SubCell"/>
</dbReference>
<evidence type="ECO:0000256" key="17">
    <source>
        <dbReference type="ARBA" id="ARBA00049522"/>
    </source>
</evidence>
<reference evidence="21" key="1">
    <citation type="submission" date="2025-08" db="UniProtKB">
        <authorList>
            <consortium name="Ensembl"/>
        </authorList>
    </citation>
    <scope>IDENTIFICATION</scope>
</reference>
<dbReference type="PANTHER" id="PTHR23167:SF39">
    <property type="entry name" value="[F-ACTIN]-MONOOXYGENASE MICAL2"/>
    <property type="match status" value="1"/>
</dbReference>
<feature type="domain" description="LIM zinc-binding" evidence="20">
    <location>
        <begin position="718"/>
        <end position="780"/>
    </location>
</feature>
<dbReference type="Gene3D" id="2.10.110.10">
    <property type="entry name" value="Cysteine Rich Protein"/>
    <property type="match status" value="1"/>
</dbReference>
<dbReference type="CDD" id="cd22198">
    <property type="entry name" value="CH_MICAL_EHBP-like"/>
    <property type="match status" value="1"/>
</dbReference>
<evidence type="ECO:0000256" key="5">
    <source>
        <dbReference type="ARBA" id="ARBA00012709"/>
    </source>
</evidence>
<dbReference type="Gene3D" id="1.10.418.10">
    <property type="entry name" value="Calponin-like domain"/>
    <property type="match status" value="1"/>
</dbReference>
<evidence type="ECO:0000256" key="11">
    <source>
        <dbReference type="ARBA" id="ARBA00022857"/>
    </source>
</evidence>
<evidence type="ECO:0000256" key="2">
    <source>
        <dbReference type="ARBA" id="ARBA00004123"/>
    </source>
</evidence>
<dbReference type="GO" id="GO:0071949">
    <property type="term" value="F:FAD binding"/>
    <property type="evidence" value="ECO:0007669"/>
    <property type="project" value="InterPro"/>
</dbReference>
<dbReference type="SUPFAM" id="SSF51905">
    <property type="entry name" value="FAD/NAD(P)-binding domain"/>
    <property type="match status" value="1"/>
</dbReference>
<dbReference type="SUPFAM" id="SSF57716">
    <property type="entry name" value="Glucocorticoid receptor-like (DNA-binding domain)"/>
    <property type="match status" value="2"/>
</dbReference>
<dbReference type="GeneTree" id="ENSGT00940000158780"/>
<comment type="subcellular location">
    <subcellularLocation>
        <location evidence="3">Cytoplasm</location>
    </subcellularLocation>
    <subcellularLocation>
        <location evidence="2">Nucleus</location>
    </subcellularLocation>
</comment>
<dbReference type="InterPro" id="IPR057494">
    <property type="entry name" value="Rossman_Mical"/>
</dbReference>
<proteinExistence type="inferred from homology"/>
<dbReference type="GO" id="GO:0120501">
    <property type="term" value="F:F-actin monooxygenase activity"/>
    <property type="evidence" value="ECO:0007669"/>
    <property type="project" value="UniProtKB-EC"/>
</dbReference>
<dbReference type="SUPFAM" id="SSF47576">
    <property type="entry name" value="Calponin-homology domain, CH-domain"/>
    <property type="match status" value="1"/>
</dbReference>
<keyword evidence="7" id="KW-0285">Flavoprotein</keyword>
<keyword evidence="16" id="KW-0539">Nucleus</keyword>
<dbReference type="Gene3D" id="3.50.50.60">
    <property type="entry name" value="FAD/NAD(P)-binding domain"/>
    <property type="match status" value="1"/>
</dbReference>
<keyword evidence="15" id="KW-0009">Actin-binding</keyword>
<dbReference type="InterPro" id="IPR002938">
    <property type="entry name" value="FAD-bd"/>
</dbReference>
<dbReference type="InterPro" id="IPR001715">
    <property type="entry name" value="CH_dom"/>
</dbReference>
<evidence type="ECO:0000259" key="20">
    <source>
        <dbReference type="PROSITE" id="PS50023"/>
    </source>
</evidence>
<feature type="domain" description="Calponin-homology (CH)" evidence="19">
    <location>
        <begin position="513"/>
        <end position="616"/>
    </location>
</feature>
<dbReference type="PRINTS" id="PR00420">
    <property type="entry name" value="RNGMNOXGNASE"/>
</dbReference>
<evidence type="ECO:0000313" key="22">
    <source>
        <dbReference type="Proteomes" id="UP000261540"/>
    </source>
</evidence>
<dbReference type="AlphaFoldDB" id="A0A3B3QLQ9"/>
<keyword evidence="13" id="KW-0503">Monooxygenase</keyword>
<dbReference type="Pfam" id="PF00307">
    <property type="entry name" value="CH"/>
    <property type="match status" value="1"/>
</dbReference>
<evidence type="ECO:0000256" key="12">
    <source>
        <dbReference type="ARBA" id="ARBA00023002"/>
    </source>
</evidence>
<dbReference type="GO" id="GO:0003779">
    <property type="term" value="F:actin binding"/>
    <property type="evidence" value="ECO:0007669"/>
    <property type="project" value="UniProtKB-KW"/>
</dbReference>
<evidence type="ECO:0000256" key="6">
    <source>
        <dbReference type="ARBA" id="ARBA00022490"/>
    </source>
</evidence>
<keyword evidence="6" id="KW-0963">Cytoplasm</keyword>
<dbReference type="GO" id="GO:0005634">
    <property type="term" value="C:nucleus"/>
    <property type="evidence" value="ECO:0007669"/>
    <property type="project" value="UniProtKB-SubCell"/>
</dbReference>
<protein>
    <recommendedName>
        <fullName evidence="5">F-actin monooxygenase</fullName>
        <ecNumber evidence="5">1.14.13.225</ecNumber>
    </recommendedName>
</protein>
<evidence type="ECO:0000256" key="10">
    <source>
        <dbReference type="ARBA" id="ARBA00022833"/>
    </source>
</evidence>
<keyword evidence="22" id="KW-1185">Reference proteome</keyword>
<dbReference type="PANTHER" id="PTHR23167">
    <property type="entry name" value="CALPONIN HOMOLOGY DOMAIN-CONTAINING PROTEIN DDB_G0272472-RELATED"/>
    <property type="match status" value="1"/>
</dbReference>
<dbReference type="PROSITE" id="PS50021">
    <property type="entry name" value="CH"/>
    <property type="match status" value="1"/>
</dbReference>
<keyword evidence="8 18" id="KW-0479">Metal-binding</keyword>
<name>A0A3B3QLQ9_9TELE</name>
<evidence type="ECO:0000313" key="21">
    <source>
        <dbReference type="Ensembl" id="ENSPKIP00000007053.1"/>
    </source>
</evidence>
<evidence type="ECO:0000256" key="15">
    <source>
        <dbReference type="ARBA" id="ARBA00023203"/>
    </source>
</evidence>
<evidence type="ECO:0000256" key="14">
    <source>
        <dbReference type="ARBA" id="ARBA00023038"/>
    </source>
</evidence>
<dbReference type="STRING" id="1676925.ENSPKIP00000007053"/>
<dbReference type="Pfam" id="PF00412">
    <property type="entry name" value="LIM"/>
    <property type="match status" value="1"/>
</dbReference>
<dbReference type="InterPro" id="IPR001781">
    <property type="entry name" value="Znf_LIM"/>
</dbReference>
<dbReference type="Pfam" id="PF01494">
    <property type="entry name" value="FAD_binding_3"/>
    <property type="match status" value="1"/>
</dbReference>
<evidence type="ECO:0000256" key="16">
    <source>
        <dbReference type="ARBA" id="ARBA00023242"/>
    </source>
</evidence>
<dbReference type="Pfam" id="PF25413">
    <property type="entry name" value="Rossman_Mical"/>
    <property type="match status" value="1"/>
</dbReference>
<dbReference type="PROSITE" id="PS50023">
    <property type="entry name" value="LIM_DOMAIN_2"/>
    <property type="match status" value="1"/>
</dbReference>
<comment type="catalytic activity">
    <reaction evidence="17">
        <text>L-methionyl-[F-actin] + NADPH + O2 + H(+) = L-methionyl-(R)-S-oxide-[F-actin] + NADP(+) + H2O</text>
        <dbReference type="Rhea" id="RHEA:51308"/>
        <dbReference type="Rhea" id="RHEA-COMP:12953"/>
        <dbReference type="Rhea" id="RHEA-COMP:12956"/>
        <dbReference type="ChEBI" id="CHEBI:15377"/>
        <dbReference type="ChEBI" id="CHEBI:15378"/>
        <dbReference type="ChEBI" id="CHEBI:15379"/>
        <dbReference type="ChEBI" id="CHEBI:16044"/>
        <dbReference type="ChEBI" id="CHEBI:45764"/>
        <dbReference type="ChEBI" id="CHEBI:57783"/>
        <dbReference type="ChEBI" id="CHEBI:58349"/>
        <dbReference type="EC" id="1.14.13.225"/>
    </reaction>
</comment>
<dbReference type="GO" id="GO:0046872">
    <property type="term" value="F:metal ion binding"/>
    <property type="evidence" value="ECO:0007669"/>
    <property type="project" value="UniProtKB-KW"/>
</dbReference>
<evidence type="ECO:0000256" key="4">
    <source>
        <dbReference type="ARBA" id="ARBA00008223"/>
    </source>
</evidence>
<dbReference type="Ensembl" id="ENSPKIT00000031097.1">
    <property type="protein sequence ID" value="ENSPKIP00000007053.1"/>
    <property type="gene ID" value="ENSPKIG00000023089.1"/>
</dbReference>
<keyword evidence="14 18" id="KW-0440">LIM domain</keyword>
<evidence type="ECO:0000256" key="9">
    <source>
        <dbReference type="ARBA" id="ARBA00022827"/>
    </source>
</evidence>
<dbReference type="EC" id="1.14.13.225" evidence="5"/>
<evidence type="ECO:0000256" key="8">
    <source>
        <dbReference type="ARBA" id="ARBA00022723"/>
    </source>
</evidence>
<evidence type="ECO:0000259" key="19">
    <source>
        <dbReference type="PROSITE" id="PS50021"/>
    </source>
</evidence>
<dbReference type="FunFam" id="3.50.50.60:FF:000004">
    <property type="entry name" value="protein-methionine sulfoxide oxidase MICAL2 isoform X1"/>
    <property type="match status" value="1"/>
</dbReference>
<evidence type="ECO:0000256" key="1">
    <source>
        <dbReference type="ARBA" id="ARBA00001974"/>
    </source>
</evidence>
<organism evidence="21 22">
    <name type="scientific">Paramormyrops kingsleyae</name>
    <dbReference type="NCBI Taxonomy" id="1676925"/>
    <lineage>
        <taxon>Eukaryota</taxon>
        <taxon>Metazoa</taxon>
        <taxon>Chordata</taxon>
        <taxon>Craniata</taxon>
        <taxon>Vertebrata</taxon>
        <taxon>Euteleostomi</taxon>
        <taxon>Actinopterygii</taxon>
        <taxon>Neopterygii</taxon>
        <taxon>Teleostei</taxon>
        <taxon>Osteoglossocephala</taxon>
        <taxon>Osteoglossomorpha</taxon>
        <taxon>Osteoglossiformes</taxon>
        <taxon>Mormyridae</taxon>
        <taxon>Paramormyrops</taxon>
    </lineage>
</organism>
<dbReference type="InterPro" id="IPR036188">
    <property type="entry name" value="FAD/NAD-bd_sf"/>
</dbReference>
<evidence type="ECO:0000256" key="3">
    <source>
        <dbReference type="ARBA" id="ARBA00004496"/>
    </source>
</evidence>
<dbReference type="InterPro" id="IPR050540">
    <property type="entry name" value="F-actin_Monoox_Mical"/>
</dbReference>
<comment type="similarity">
    <text evidence="4">Belongs to the Mical family.</text>
</comment>
<dbReference type="InterPro" id="IPR036872">
    <property type="entry name" value="CH_dom_sf"/>
</dbReference>
<accession>A0A3B3QLQ9</accession>